<dbReference type="InterPro" id="IPR050229">
    <property type="entry name" value="GlpE_sulfurtransferase"/>
</dbReference>
<sequence length="186" mass="20647">MIQVDMTIDAKGLSCPMPIVKAKKAIHKLQPGQVLEVQATDKGSKADMKAWAESTGHHYLGTIEEEGIFKHYIRRASESEAKNEAKFPHVIRNEELADKINDPSIIILDVREPAEFAFGHIPGALSIPLGELEERIKELPQDKTIYVVCRTGTRSSLAAQKLAEKGFSNVWNIVPGMSEWNGSLEQ</sequence>
<evidence type="ECO:0000313" key="3">
    <source>
        <dbReference type="Proteomes" id="UP000076476"/>
    </source>
</evidence>
<reference evidence="2 3" key="1">
    <citation type="submission" date="2016-04" db="EMBL/GenBank/DDBJ databases">
        <title>Draft genome sequence of Aeribacillus pallidus 8m3 from petroleum reservoir.</title>
        <authorList>
            <person name="Poltaraus A.B."/>
            <person name="Nazina T.N."/>
            <person name="Tourova T.P."/>
            <person name="Malakho S.M."/>
            <person name="Korshunova A.V."/>
            <person name="Sokolova D.S."/>
        </authorList>
    </citation>
    <scope>NUCLEOTIDE SEQUENCE [LARGE SCALE GENOMIC DNA]</scope>
    <source>
        <strain evidence="2 3">8m3</strain>
    </source>
</reference>
<dbReference type="PANTHER" id="PTHR43031">
    <property type="entry name" value="FAD-DEPENDENT OXIDOREDUCTASE"/>
    <property type="match status" value="1"/>
</dbReference>
<evidence type="ECO:0000313" key="2">
    <source>
        <dbReference type="EMBL" id="KZN94763.1"/>
    </source>
</evidence>
<dbReference type="GO" id="GO:0004792">
    <property type="term" value="F:thiosulfate-cyanide sulfurtransferase activity"/>
    <property type="evidence" value="ECO:0007669"/>
    <property type="project" value="InterPro"/>
</dbReference>
<dbReference type="CDD" id="cd00291">
    <property type="entry name" value="SirA_YedF_YeeD"/>
    <property type="match status" value="1"/>
</dbReference>
<keyword evidence="3" id="KW-1185">Reference proteome</keyword>
<protein>
    <recommendedName>
        <fullName evidence="1">Rhodanese domain-containing protein</fullName>
    </recommendedName>
</protein>
<dbReference type="PROSITE" id="PS01148">
    <property type="entry name" value="UPF0033"/>
    <property type="match status" value="1"/>
</dbReference>
<organism evidence="2 3">
    <name type="scientific">Aeribacillus pallidus</name>
    <dbReference type="NCBI Taxonomy" id="33936"/>
    <lineage>
        <taxon>Bacteria</taxon>
        <taxon>Bacillati</taxon>
        <taxon>Bacillota</taxon>
        <taxon>Bacilli</taxon>
        <taxon>Bacillales</taxon>
        <taxon>Bacillaceae</taxon>
        <taxon>Aeribacillus</taxon>
    </lineage>
</organism>
<dbReference type="InterPro" id="IPR036873">
    <property type="entry name" value="Rhodanese-like_dom_sf"/>
</dbReference>
<proteinExistence type="predicted"/>
<dbReference type="Gene3D" id="3.30.110.40">
    <property type="entry name" value="TusA-like domain"/>
    <property type="match status" value="1"/>
</dbReference>
<evidence type="ECO:0000259" key="1">
    <source>
        <dbReference type="PROSITE" id="PS50206"/>
    </source>
</evidence>
<dbReference type="PROSITE" id="PS00380">
    <property type="entry name" value="RHODANESE_1"/>
    <property type="match status" value="1"/>
</dbReference>
<comment type="caution">
    <text evidence="2">The sequence shown here is derived from an EMBL/GenBank/DDBJ whole genome shotgun (WGS) entry which is preliminary data.</text>
</comment>
<dbReference type="STRING" id="33936.AZI98_17365"/>
<dbReference type="AlphaFoldDB" id="A0A167Z072"/>
<dbReference type="Pfam" id="PF00581">
    <property type="entry name" value="Rhodanese"/>
    <property type="match status" value="1"/>
</dbReference>
<dbReference type="Gene3D" id="3.40.250.10">
    <property type="entry name" value="Rhodanese-like domain"/>
    <property type="match status" value="1"/>
</dbReference>
<dbReference type="OrthoDB" id="9796234at2"/>
<dbReference type="InterPro" id="IPR001763">
    <property type="entry name" value="Rhodanese-like_dom"/>
</dbReference>
<feature type="domain" description="Rhodanese" evidence="1">
    <location>
        <begin position="101"/>
        <end position="186"/>
    </location>
</feature>
<dbReference type="PANTHER" id="PTHR43031:SF1">
    <property type="entry name" value="PYRIDINE NUCLEOTIDE-DISULPHIDE OXIDOREDUCTASE"/>
    <property type="match status" value="1"/>
</dbReference>
<dbReference type="InterPro" id="IPR036868">
    <property type="entry name" value="TusA-like_sf"/>
</dbReference>
<dbReference type="Proteomes" id="UP000076476">
    <property type="component" value="Unassembled WGS sequence"/>
</dbReference>
<gene>
    <name evidence="2" type="ORF">AZI98_17365</name>
</gene>
<dbReference type="InterPro" id="IPR001455">
    <property type="entry name" value="TusA-like"/>
</dbReference>
<dbReference type="SMART" id="SM00450">
    <property type="entry name" value="RHOD"/>
    <property type="match status" value="1"/>
</dbReference>
<accession>A0A167Z072</accession>
<dbReference type="SUPFAM" id="SSF52821">
    <property type="entry name" value="Rhodanese/Cell cycle control phosphatase"/>
    <property type="match status" value="1"/>
</dbReference>
<dbReference type="SUPFAM" id="SSF64307">
    <property type="entry name" value="SirA-like"/>
    <property type="match status" value="1"/>
</dbReference>
<dbReference type="PROSITE" id="PS50206">
    <property type="entry name" value="RHODANESE_3"/>
    <property type="match status" value="1"/>
</dbReference>
<name>A0A167Z072_9BACI</name>
<dbReference type="Pfam" id="PF01206">
    <property type="entry name" value="TusA"/>
    <property type="match status" value="1"/>
</dbReference>
<dbReference type="CDD" id="cd00158">
    <property type="entry name" value="RHOD"/>
    <property type="match status" value="1"/>
</dbReference>
<dbReference type="EMBL" id="LWBR01000075">
    <property type="protein sequence ID" value="KZN94763.1"/>
    <property type="molecule type" value="Genomic_DNA"/>
</dbReference>
<dbReference type="InterPro" id="IPR001307">
    <property type="entry name" value="Thiosulphate_STrfase_CS"/>
</dbReference>
<dbReference type="RefSeq" id="WP_063389513.1">
    <property type="nucleotide sequence ID" value="NZ_LWBR01000075.1"/>
</dbReference>